<reference evidence="3" key="1">
    <citation type="submission" date="2010-06" db="EMBL/GenBank/DDBJ databases">
        <authorList>
            <person name="Jiang H."/>
            <person name="Abraham K."/>
            <person name="Ali S."/>
            <person name="Alsbrooks S.L."/>
            <person name="Anim B.N."/>
            <person name="Anosike U.S."/>
            <person name="Attaway T."/>
            <person name="Bandaranaike D.P."/>
            <person name="Battles P.K."/>
            <person name="Bell S.N."/>
            <person name="Bell A.V."/>
            <person name="Beltran B."/>
            <person name="Bickham C."/>
            <person name="Bustamante Y."/>
            <person name="Caleb T."/>
            <person name="Canada A."/>
            <person name="Cardenas V."/>
            <person name="Carter K."/>
            <person name="Chacko J."/>
            <person name="Chandrabose M.N."/>
            <person name="Chavez D."/>
            <person name="Chavez A."/>
            <person name="Chen L."/>
            <person name="Chu H.-S."/>
            <person name="Claassen K.J."/>
            <person name="Cockrell R."/>
            <person name="Collins M."/>
            <person name="Cooper J.A."/>
            <person name="Cree A."/>
            <person name="Curry S.M."/>
            <person name="Da Y."/>
            <person name="Dao M.D."/>
            <person name="Das B."/>
            <person name="Davila M.-L."/>
            <person name="Davy-Carroll L."/>
            <person name="Denson S."/>
            <person name="Dinh H."/>
            <person name="Ebong V.E."/>
            <person name="Edwards J.R."/>
            <person name="Egan A."/>
            <person name="El-Daye J."/>
            <person name="Escobedo L."/>
            <person name="Fernandez S."/>
            <person name="Fernando P.R."/>
            <person name="Flagg N."/>
            <person name="Forbes L.D."/>
            <person name="Fowler R.G."/>
            <person name="Fu Q."/>
            <person name="Gabisi R.A."/>
            <person name="Ganer J."/>
            <person name="Garbino Pronczuk A."/>
            <person name="Garcia R.M."/>
            <person name="Garner T."/>
            <person name="Garrett T.E."/>
            <person name="Gonzalez D.A."/>
            <person name="Hamid H."/>
            <person name="Hawkins E.S."/>
            <person name="Hirani K."/>
            <person name="Hogues M.E."/>
            <person name="Hollins B."/>
            <person name="Hsiao C.-H."/>
            <person name="Jabil R."/>
            <person name="James M.L."/>
            <person name="Jhangiani S.N."/>
            <person name="Johnson B."/>
            <person name="Johnson Q."/>
            <person name="Joshi V."/>
            <person name="Kalu J.B."/>
            <person name="Kam C."/>
            <person name="Kashfia A."/>
            <person name="Keebler J."/>
            <person name="Kisamo H."/>
            <person name="Kovar C.L."/>
            <person name="Lago L.A."/>
            <person name="Lai C.-Y."/>
            <person name="Laidlaw J."/>
            <person name="Lara F."/>
            <person name="Le T.-K."/>
            <person name="Lee S.L."/>
            <person name="Legall F.H."/>
            <person name="Lemon S.J."/>
            <person name="Lewis L.R."/>
            <person name="Li B."/>
            <person name="Liu Y."/>
            <person name="Liu Y.-S."/>
            <person name="Lopez J."/>
            <person name="Lozado R.J."/>
            <person name="Lu J."/>
            <person name="Madu R.C."/>
            <person name="Maheshwari M."/>
            <person name="Maheshwari R."/>
            <person name="Malloy K."/>
            <person name="Martinez E."/>
            <person name="Mathew T."/>
            <person name="Mercado I.C."/>
            <person name="Mercado C."/>
            <person name="Meyer B."/>
            <person name="Montgomery K."/>
            <person name="Morgan M.B."/>
            <person name="Munidasa M."/>
            <person name="Nazareth L.V."/>
            <person name="Nelson J."/>
            <person name="Ng B.M."/>
            <person name="Nguyen N.B."/>
            <person name="Nguyen P.Q."/>
            <person name="Nguyen T."/>
            <person name="Obregon M."/>
            <person name="Okwuonu G.O."/>
            <person name="Onwere C.G."/>
            <person name="Orozco G."/>
            <person name="Parra A."/>
            <person name="Patel S."/>
            <person name="Patil S."/>
            <person name="Perez A."/>
            <person name="Perez Y."/>
            <person name="Pham C."/>
            <person name="Primus E.L."/>
            <person name="Pu L.-L."/>
            <person name="Puazo M."/>
            <person name="Qin X."/>
            <person name="Quiroz J.B."/>
            <person name="Reese J."/>
            <person name="Richards S."/>
            <person name="Rives C.M."/>
            <person name="Robberts R."/>
            <person name="Ruiz S.J."/>
            <person name="Ruiz M.J."/>
            <person name="Santibanez J."/>
            <person name="Schneider B.W."/>
            <person name="Sisson I."/>
            <person name="Smith M."/>
            <person name="Sodergren E."/>
            <person name="Song X.-Z."/>
            <person name="Song B.B."/>
            <person name="Summersgill H."/>
            <person name="Thelus R."/>
            <person name="Thornton R.D."/>
            <person name="Trejos Z.Y."/>
            <person name="Usmani K."/>
            <person name="Vattathil S."/>
            <person name="Villasana D."/>
            <person name="Walker D.L."/>
            <person name="Wang S."/>
            <person name="Wang K."/>
            <person name="White C.S."/>
            <person name="Williams A.C."/>
            <person name="Williamson J."/>
            <person name="Wilson K."/>
            <person name="Woghiren I.O."/>
            <person name="Woodworth J.R."/>
            <person name="Worley K.C."/>
            <person name="Wright R.A."/>
            <person name="Wu W."/>
            <person name="Young L."/>
            <person name="Zhang L."/>
            <person name="Zhang J."/>
            <person name="Zhu Y."/>
            <person name="Muzny D.M."/>
            <person name="Weinstock G."/>
            <person name="Gibbs R.A."/>
        </authorList>
    </citation>
    <scope>NUCLEOTIDE SEQUENCE [LARGE SCALE GENOMIC DNA]</scope>
    <source>
        <strain evidence="3">LSR1</strain>
    </source>
</reference>
<name>A0A8R2JW66_ACYPI</name>
<reference evidence="2" key="2">
    <citation type="submission" date="2022-06" db="UniProtKB">
        <authorList>
            <consortium name="EnsemblMetazoa"/>
        </authorList>
    </citation>
    <scope>IDENTIFICATION</scope>
</reference>
<evidence type="ECO:0000313" key="3">
    <source>
        <dbReference type="Proteomes" id="UP000007819"/>
    </source>
</evidence>
<dbReference type="RefSeq" id="XP_029347746.1">
    <property type="nucleotide sequence ID" value="XM_029491886.1"/>
</dbReference>
<dbReference type="AlphaFoldDB" id="A0A8R2JW66"/>
<dbReference type="EnsemblMetazoa" id="XM_029491886.1">
    <property type="protein sequence ID" value="XP_029347746.1"/>
    <property type="gene ID" value="LOC115034586"/>
</dbReference>
<accession>A0A8R2JW66</accession>
<evidence type="ECO:0000313" key="2">
    <source>
        <dbReference type="EnsemblMetazoa" id="XP_029347746.1"/>
    </source>
</evidence>
<dbReference type="InterPro" id="IPR012337">
    <property type="entry name" value="RNaseH-like_sf"/>
</dbReference>
<dbReference type="OrthoDB" id="6621440at2759"/>
<keyword evidence="3" id="KW-1185">Reference proteome</keyword>
<proteinExistence type="predicted"/>
<feature type="compositionally biased region" description="Low complexity" evidence="1">
    <location>
        <begin position="170"/>
        <end position="180"/>
    </location>
</feature>
<dbReference type="Proteomes" id="UP000007819">
    <property type="component" value="Unassembled WGS sequence"/>
</dbReference>
<dbReference type="SUPFAM" id="SSF53098">
    <property type="entry name" value="Ribonuclease H-like"/>
    <property type="match status" value="1"/>
</dbReference>
<dbReference type="PANTHER" id="PTHR47501">
    <property type="entry name" value="TRANSPOSASE-RELATED"/>
    <property type="match status" value="1"/>
</dbReference>
<organism evidence="2 3">
    <name type="scientific">Acyrthosiphon pisum</name>
    <name type="common">Pea aphid</name>
    <dbReference type="NCBI Taxonomy" id="7029"/>
    <lineage>
        <taxon>Eukaryota</taxon>
        <taxon>Metazoa</taxon>
        <taxon>Ecdysozoa</taxon>
        <taxon>Arthropoda</taxon>
        <taxon>Hexapoda</taxon>
        <taxon>Insecta</taxon>
        <taxon>Pterygota</taxon>
        <taxon>Neoptera</taxon>
        <taxon>Paraneoptera</taxon>
        <taxon>Hemiptera</taxon>
        <taxon>Sternorrhyncha</taxon>
        <taxon>Aphidomorpha</taxon>
        <taxon>Aphidoidea</taxon>
        <taxon>Aphididae</taxon>
        <taxon>Macrosiphini</taxon>
        <taxon>Acyrthosiphon</taxon>
    </lineage>
</organism>
<sequence>MSFSGASIALGLVKKKSFKSLIVGFTGSNDAIVPSRKQLSKQLDLKYELYVSMLTDLIAKHDYICATADIWSANNRSYMGMTCHFIDEKTYFRQSYVIGCIRIKGSHNYQNITEVITEIAKTYKIDLSKITHIVTDNASNFGKAFRVFSSLPTHEASTSDLGNFDEESSESSNFDSGSDCSDLDAERVNLNNLLNEESNLGNNGSFFLPQHMLCCAHTLNLIAANDISKISNNDYNKMSKSTFNKLSNFWNLASRSTAASDTIYDVCK</sequence>
<dbReference type="PANTHER" id="PTHR47501:SF5">
    <property type="entry name" value="HAT C-TERMINAL DIMERISATION DOMAIN-CONTAINING PROTEIN"/>
    <property type="match status" value="1"/>
</dbReference>
<feature type="region of interest" description="Disordered" evidence="1">
    <location>
        <begin position="159"/>
        <end position="180"/>
    </location>
</feature>
<dbReference type="GeneID" id="115034586"/>
<dbReference type="KEGG" id="api:115034586"/>
<evidence type="ECO:0000256" key="1">
    <source>
        <dbReference type="SAM" id="MobiDB-lite"/>
    </source>
</evidence>
<protein>
    <submittedName>
        <fullName evidence="2">Uncharacterized protein</fullName>
    </submittedName>
</protein>